<evidence type="ECO:0008006" key="3">
    <source>
        <dbReference type="Google" id="ProtNLM"/>
    </source>
</evidence>
<dbReference type="EMBL" id="HBIJ01001529">
    <property type="protein sequence ID" value="CAE0360373.1"/>
    <property type="molecule type" value="Transcribed_RNA"/>
</dbReference>
<feature type="chain" id="PRO_5031242619" description="PDZ domain-containing protein" evidence="1">
    <location>
        <begin position="30"/>
        <end position="303"/>
    </location>
</feature>
<proteinExistence type="predicted"/>
<keyword evidence="1" id="KW-0732">Signal</keyword>
<dbReference type="AlphaFoldDB" id="A0A7S3JRL9"/>
<evidence type="ECO:0000313" key="2">
    <source>
        <dbReference type="EMBL" id="CAE0360373.1"/>
    </source>
</evidence>
<reference evidence="2" key="1">
    <citation type="submission" date="2021-01" db="EMBL/GenBank/DDBJ databases">
        <authorList>
            <person name="Corre E."/>
            <person name="Pelletier E."/>
            <person name="Niang G."/>
            <person name="Scheremetjew M."/>
            <person name="Finn R."/>
            <person name="Kale V."/>
            <person name="Holt S."/>
            <person name="Cochrane G."/>
            <person name="Meng A."/>
            <person name="Brown T."/>
            <person name="Cohen L."/>
        </authorList>
    </citation>
    <scope>NUCLEOTIDE SEQUENCE</scope>
    <source>
        <strain evidence="2">CCMP1510</strain>
    </source>
</reference>
<feature type="signal peptide" evidence="1">
    <location>
        <begin position="1"/>
        <end position="29"/>
    </location>
</feature>
<sequence length="303" mass="34046">MRRRRHKKMIQINFFEIFLGIGLEIVAQGDNAFDLCIDRIGKDSEAYGLVERGDILISIADRSVELEAADDFGETSFHKIIQDIMARDRPLALGFERSKSSHNRAVLEATESTQRSARCLSSFVTNIPTAPEKKVVNIVSPGPIFVSSSESDDKKNSDKLSLIEEVAISQALDAYTDAAAELNAAQVACRDEDFGNDEDLRICDSKLKECESRILRLQASIEELEKIKFQARLASVEKQHAEIKARSICRFHAKLLLRESTPLSPKTESRLWRTAAASITRKLTASSSRLDLTYFFEAIFRSR</sequence>
<gene>
    <name evidence="2" type="ORF">ALAG00032_LOCUS1103</name>
</gene>
<name>A0A7S3JRL9_9STRA</name>
<accession>A0A7S3JRL9</accession>
<protein>
    <recommendedName>
        <fullName evidence="3">PDZ domain-containing protein</fullName>
    </recommendedName>
</protein>
<evidence type="ECO:0000256" key="1">
    <source>
        <dbReference type="SAM" id="SignalP"/>
    </source>
</evidence>
<organism evidence="2">
    <name type="scientific">Aureoumbra lagunensis</name>
    <dbReference type="NCBI Taxonomy" id="44058"/>
    <lineage>
        <taxon>Eukaryota</taxon>
        <taxon>Sar</taxon>
        <taxon>Stramenopiles</taxon>
        <taxon>Ochrophyta</taxon>
        <taxon>Pelagophyceae</taxon>
        <taxon>Pelagomonadales</taxon>
        <taxon>Aureoumbra</taxon>
    </lineage>
</organism>